<gene>
    <name evidence="12" type="primary">ppk1</name>
    <name evidence="6" type="synonym">ppk</name>
    <name evidence="12" type="ORF">JBF11_03985</name>
</gene>
<keyword evidence="1 6" id="KW-0597">Phosphoprotein</keyword>
<dbReference type="InterPro" id="IPR036830">
    <property type="entry name" value="PP_kinase_middle_dom_sf"/>
</dbReference>
<feature type="binding site" evidence="6">
    <location>
        <position position="410"/>
    </location>
    <ligand>
        <name>Mg(2+)</name>
        <dbReference type="ChEBI" id="CHEBI:18420"/>
    </ligand>
</feature>
<dbReference type="NCBIfam" id="NF003917">
    <property type="entry name" value="PRK05443.1-1"/>
    <property type="match status" value="1"/>
</dbReference>
<dbReference type="Gene3D" id="3.30.870.10">
    <property type="entry name" value="Endonuclease Chain A"/>
    <property type="match status" value="2"/>
</dbReference>
<evidence type="ECO:0000256" key="2">
    <source>
        <dbReference type="ARBA" id="ARBA00022679"/>
    </source>
</evidence>
<dbReference type="SUPFAM" id="SSF56024">
    <property type="entry name" value="Phospholipase D/nuclease"/>
    <property type="match status" value="2"/>
</dbReference>
<dbReference type="NCBIfam" id="NF003921">
    <property type="entry name" value="PRK05443.2-2"/>
    <property type="match status" value="1"/>
</dbReference>
<dbReference type="HAMAP" id="MF_00347">
    <property type="entry name" value="Polyphosphate_kinase"/>
    <property type="match status" value="1"/>
</dbReference>
<evidence type="ECO:0000256" key="5">
    <source>
        <dbReference type="ARBA" id="ARBA00022840"/>
    </source>
</evidence>
<dbReference type="Pfam" id="PF13089">
    <property type="entry name" value="PP_kinase_N"/>
    <property type="match status" value="1"/>
</dbReference>
<comment type="similarity">
    <text evidence="6 7">Belongs to the polyphosphate kinase 1 (PPK1) family.</text>
</comment>
<sequence length="685" mass="79772">METKNNKFICYDNREYSWLKFNERVLEEACIRSGNPLIERLKFLSIFTTNLDEFYMVRVGILSNYVKFFKKYIDNKTNLTAQEQLDGIFRITKKLYAKRDTVYDQTVFELEEKGVVIKQVKELSQDEKKKLKKYYKKNIFPLLSPQVIDVWHPFPFLQNKKLYVGVEISGKKDSKFIGIIPVPNLINRLVPLEDTENTYVLLENVIESFADEIFTMYKVQDATVLSVTRNADIEVEYELNDDDSLDYRQYMKKLMKGRSKLAPVRLEFQKKMSKFFVMYFLKHLDISEKQLFYSKAPINMSFAFALEDMVSAELKEKLVFTPFKPKEDIELARDKKLADRIFKQDLFFHYPYDSMRPFLNLIKQAALDERVQSIKITLYRIAKDSQLANYLIEAAENGKEVTILMELRARFDEENNIEWAQRFEEAGCKVIYGADRYKVHSKICMITYQEKGSIRYITHVGTGNYNEKTSRIYTDFNIVTADETIGADADNFFKNMAVNNFEGEYAKLWIAPFGFKQNILARIENEIAKADRGEPAKISIKCNSFTDLEIMGALIKASQHNVPVTLIIRGICCLVPKVPDFTANIKVISIVGRFLEHSRMYSFGVGEEQIMYISSGDMMTRNTENRIEICCPVENKAIKEKINGIIGIILKDTSKARELKAKKRYHRVLPKKNEAPVNSQEVFMK</sequence>
<keyword evidence="3 6" id="KW-0547">Nucleotide-binding</keyword>
<evidence type="ECO:0000256" key="1">
    <source>
        <dbReference type="ARBA" id="ARBA00022553"/>
    </source>
</evidence>
<dbReference type="Pfam" id="PF02503">
    <property type="entry name" value="PP_kinase"/>
    <property type="match status" value="1"/>
</dbReference>
<dbReference type="PANTHER" id="PTHR30218:SF0">
    <property type="entry name" value="POLYPHOSPHATE KINASE"/>
    <property type="match status" value="1"/>
</dbReference>
<keyword evidence="6" id="KW-0460">Magnesium</keyword>
<comment type="function">
    <text evidence="6 7">Catalyzes the reversible transfer of the terminal phosphate of ATP to form a long-chain polyphosphate (polyP).</text>
</comment>
<dbReference type="SUPFAM" id="SSF140356">
    <property type="entry name" value="PPK N-terminal domain-like"/>
    <property type="match status" value="1"/>
</dbReference>
<dbReference type="InterPro" id="IPR024953">
    <property type="entry name" value="PP_kinase_middle"/>
</dbReference>
<comment type="catalytic activity">
    <reaction evidence="6 7">
        <text>[phosphate](n) + ATP = [phosphate](n+1) + ADP</text>
        <dbReference type="Rhea" id="RHEA:19573"/>
        <dbReference type="Rhea" id="RHEA-COMP:9859"/>
        <dbReference type="Rhea" id="RHEA-COMP:14280"/>
        <dbReference type="ChEBI" id="CHEBI:16838"/>
        <dbReference type="ChEBI" id="CHEBI:30616"/>
        <dbReference type="ChEBI" id="CHEBI:456216"/>
        <dbReference type="EC" id="2.7.4.1"/>
    </reaction>
</comment>
<keyword evidence="13" id="KW-1185">Reference proteome</keyword>
<evidence type="ECO:0000313" key="12">
    <source>
        <dbReference type="EMBL" id="UWX06479.1"/>
    </source>
</evidence>
<feature type="domain" description="Polyphosphate kinase C-terminal" evidence="10">
    <location>
        <begin position="508"/>
        <end position="680"/>
    </location>
</feature>
<dbReference type="Pfam" id="PF17941">
    <property type="entry name" value="PP_kinase_C_1"/>
    <property type="match status" value="1"/>
</dbReference>
<dbReference type="InterPro" id="IPR041108">
    <property type="entry name" value="PP_kinase_C_1"/>
</dbReference>
<keyword evidence="4 6" id="KW-0418">Kinase</keyword>
<feature type="domain" description="Polyphosphate kinase middle" evidence="8">
    <location>
        <begin position="127"/>
        <end position="305"/>
    </location>
</feature>
<evidence type="ECO:0000256" key="7">
    <source>
        <dbReference type="RuleBase" id="RU003800"/>
    </source>
</evidence>
<accession>A0ABY5Y2Q8</accession>
<feature type="active site" description="Phosphohistidine intermediate" evidence="6">
    <location>
        <position position="440"/>
    </location>
</feature>
<feature type="binding site" evidence="6">
    <location>
        <position position="569"/>
    </location>
    <ligand>
        <name>ATP</name>
        <dbReference type="ChEBI" id="CHEBI:30616"/>
    </ligand>
</feature>
<dbReference type="PIRSF" id="PIRSF015589">
    <property type="entry name" value="PP_kinase"/>
    <property type="match status" value="1"/>
</dbReference>
<organism evidence="12 13">
    <name type="scientific">Taurinivorans muris</name>
    <dbReference type="NCBI Taxonomy" id="2787751"/>
    <lineage>
        <taxon>Bacteria</taxon>
        <taxon>Pseudomonadati</taxon>
        <taxon>Thermodesulfobacteriota</taxon>
        <taxon>Desulfovibrionia</taxon>
        <taxon>Desulfovibrionales</taxon>
        <taxon>Desulfovibrionaceae</taxon>
        <taxon>Taurinivorans</taxon>
    </lineage>
</organism>
<evidence type="ECO:0000259" key="8">
    <source>
        <dbReference type="Pfam" id="PF02503"/>
    </source>
</evidence>
<feature type="binding site" evidence="6">
    <location>
        <position position="473"/>
    </location>
    <ligand>
        <name>ATP</name>
        <dbReference type="ChEBI" id="CHEBI:30616"/>
    </ligand>
</feature>
<feature type="binding site" evidence="6">
    <location>
        <position position="597"/>
    </location>
    <ligand>
        <name>ATP</name>
        <dbReference type="ChEBI" id="CHEBI:30616"/>
    </ligand>
</feature>
<comment type="cofactor">
    <cofactor evidence="6">
        <name>Mg(2+)</name>
        <dbReference type="ChEBI" id="CHEBI:18420"/>
    </cofactor>
</comment>
<dbReference type="Pfam" id="PF13090">
    <property type="entry name" value="PP_kinase_C"/>
    <property type="match status" value="1"/>
</dbReference>
<dbReference type="EMBL" id="CP065938">
    <property type="protein sequence ID" value="UWX06479.1"/>
    <property type="molecule type" value="Genomic_DNA"/>
</dbReference>
<keyword evidence="5 6" id="KW-0067">ATP-binding</keyword>
<dbReference type="InterPro" id="IPR025200">
    <property type="entry name" value="PPK_C_dom2"/>
</dbReference>
<evidence type="ECO:0000256" key="3">
    <source>
        <dbReference type="ARBA" id="ARBA00022741"/>
    </source>
</evidence>
<dbReference type="NCBIfam" id="TIGR03705">
    <property type="entry name" value="poly_P_kin"/>
    <property type="match status" value="1"/>
</dbReference>
<dbReference type="InterPro" id="IPR003414">
    <property type="entry name" value="PP_kinase"/>
</dbReference>
<feature type="binding site" evidence="6">
    <location>
        <position position="380"/>
    </location>
    <ligand>
        <name>Mg(2+)</name>
        <dbReference type="ChEBI" id="CHEBI:18420"/>
    </ligand>
</feature>
<protein>
    <recommendedName>
        <fullName evidence="6 7">Polyphosphate kinase</fullName>
        <ecNumber evidence="6 7">2.7.4.1</ecNumber>
    </recommendedName>
    <alternativeName>
        <fullName evidence="6">ATP-polyphosphate phosphotransferase</fullName>
    </alternativeName>
    <alternativeName>
        <fullName evidence="6">Polyphosphoric acid kinase</fullName>
    </alternativeName>
</protein>
<dbReference type="EC" id="2.7.4.1" evidence="6 7"/>
<dbReference type="Gene3D" id="3.30.1840.10">
    <property type="entry name" value="Polyphosphate kinase middle domain"/>
    <property type="match status" value="1"/>
</dbReference>
<evidence type="ECO:0000256" key="6">
    <source>
        <dbReference type="HAMAP-Rule" id="MF_00347"/>
    </source>
</evidence>
<evidence type="ECO:0000259" key="11">
    <source>
        <dbReference type="Pfam" id="PF17941"/>
    </source>
</evidence>
<proteinExistence type="inferred from homology"/>
<evidence type="ECO:0000259" key="10">
    <source>
        <dbReference type="Pfam" id="PF13090"/>
    </source>
</evidence>
<comment type="PTM">
    <text evidence="6 7">An intermediate of this reaction is the autophosphorylated ppk in which a phosphate is covalently linked to a histidine residue through a N-P bond.</text>
</comment>
<evidence type="ECO:0000259" key="9">
    <source>
        <dbReference type="Pfam" id="PF13089"/>
    </source>
</evidence>
<keyword evidence="2 6" id="KW-0808">Transferase</keyword>
<dbReference type="InterPro" id="IPR036832">
    <property type="entry name" value="PPK_N_dom_sf"/>
</dbReference>
<dbReference type="RefSeq" id="WP_334316090.1">
    <property type="nucleotide sequence ID" value="NZ_CP065938.1"/>
</dbReference>
<evidence type="ECO:0000256" key="4">
    <source>
        <dbReference type="ARBA" id="ARBA00022777"/>
    </source>
</evidence>
<evidence type="ECO:0000313" key="13">
    <source>
        <dbReference type="Proteomes" id="UP001058120"/>
    </source>
</evidence>
<keyword evidence="6" id="KW-0479">Metal-binding</keyword>
<dbReference type="SUPFAM" id="SSF143724">
    <property type="entry name" value="PHP14-like"/>
    <property type="match status" value="1"/>
</dbReference>
<dbReference type="GO" id="GO:0008976">
    <property type="term" value="F:polyphosphate kinase activity"/>
    <property type="evidence" value="ECO:0007669"/>
    <property type="project" value="UniProtKB-EC"/>
</dbReference>
<reference evidence="12" key="1">
    <citation type="submission" date="2020-12" db="EMBL/GenBank/DDBJ databases">
        <title>Taurinivorans muris gen. nov., sp. nov., fundamental and realized metabolic niche of a ubiquitous sulfidogenic bacterium in the murine intestine.</title>
        <authorList>
            <person name="Ye H."/>
            <person name="Hanson B.T."/>
            <person name="Loy A."/>
        </authorList>
    </citation>
    <scope>NUCLEOTIDE SEQUENCE</scope>
    <source>
        <strain evidence="12">LT0009</strain>
    </source>
</reference>
<dbReference type="InterPro" id="IPR025198">
    <property type="entry name" value="PPK_N_dom"/>
</dbReference>
<feature type="binding site" evidence="6">
    <location>
        <position position="50"/>
    </location>
    <ligand>
        <name>ATP</name>
        <dbReference type="ChEBI" id="CHEBI:30616"/>
    </ligand>
</feature>
<feature type="domain" description="Polyphosphate kinase N-terminal" evidence="9">
    <location>
        <begin position="11"/>
        <end position="117"/>
    </location>
</feature>
<feature type="domain" description="Polyphosphate kinase C-terminal" evidence="11">
    <location>
        <begin position="338"/>
        <end position="497"/>
    </location>
</feature>
<name>A0ABY5Y2Q8_9BACT</name>
<dbReference type="Proteomes" id="UP001058120">
    <property type="component" value="Chromosome"/>
</dbReference>
<dbReference type="PANTHER" id="PTHR30218">
    <property type="entry name" value="POLYPHOSPHATE KINASE"/>
    <property type="match status" value="1"/>
</dbReference>